<organism evidence="3 4">
    <name type="scientific">Frieseomelitta varia</name>
    <dbReference type="NCBI Taxonomy" id="561572"/>
    <lineage>
        <taxon>Eukaryota</taxon>
        <taxon>Metazoa</taxon>
        <taxon>Ecdysozoa</taxon>
        <taxon>Arthropoda</taxon>
        <taxon>Hexapoda</taxon>
        <taxon>Insecta</taxon>
        <taxon>Pterygota</taxon>
        <taxon>Neoptera</taxon>
        <taxon>Endopterygota</taxon>
        <taxon>Hymenoptera</taxon>
        <taxon>Apocrita</taxon>
        <taxon>Aculeata</taxon>
        <taxon>Apoidea</taxon>
        <taxon>Anthophila</taxon>
        <taxon>Apidae</taxon>
        <taxon>Frieseomelitta</taxon>
    </lineage>
</organism>
<evidence type="ECO:0000259" key="2">
    <source>
        <dbReference type="Pfam" id="PF04083"/>
    </source>
</evidence>
<evidence type="ECO:0000313" key="3">
    <source>
        <dbReference type="EMBL" id="KAF3426647.1"/>
    </source>
</evidence>
<dbReference type="AlphaFoldDB" id="A0A833S306"/>
<comment type="caution">
    <text evidence="3">The sequence shown here is derived from an EMBL/GenBank/DDBJ whole genome shotgun (WGS) entry which is preliminary data.</text>
</comment>
<dbReference type="Proteomes" id="UP000655588">
    <property type="component" value="Unassembled WGS sequence"/>
</dbReference>
<dbReference type="Gene3D" id="3.40.50.1820">
    <property type="entry name" value="alpha/beta hydrolase"/>
    <property type="match status" value="1"/>
</dbReference>
<gene>
    <name evidence="3" type="ORF">E2986_10920</name>
</gene>
<evidence type="ECO:0000313" key="4">
    <source>
        <dbReference type="Proteomes" id="UP000655588"/>
    </source>
</evidence>
<reference evidence="3" key="1">
    <citation type="submission" date="2019-11" db="EMBL/GenBank/DDBJ databases">
        <title>The nuclear and mitochondrial genomes of Frieseomelitta varia - a highly eusocial stingless bee (Meliponini) with a permanently sterile worker caste.</title>
        <authorList>
            <person name="Freitas F.C.P."/>
            <person name="Lourenco A.P."/>
            <person name="Nunes F.M.F."/>
            <person name="Paschoal A.R."/>
            <person name="Abreu F.C.P."/>
            <person name="Barbin F.O."/>
            <person name="Bataglia L."/>
            <person name="Cardoso-Junior C.A.M."/>
            <person name="Cervoni M.S."/>
            <person name="Silva S.R."/>
            <person name="Dalarmi F."/>
            <person name="Del Lama M.A."/>
            <person name="Depintor T.S."/>
            <person name="Ferreira K.M."/>
            <person name="Goria P.S."/>
            <person name="Jaskot M.C."/>
            <person name="Lago D.C."/>
            <person name="Luna-Lucena D."/>
            <person name="Moda L.M."/>
            <person name="Nascimento L."/>
            <person name="Pedrino M."/>
            <person name="Rabico F.O."/>
            <person name="Sanches F.C."/>
            <person name="Santos D.E."/>
            <person name="Santos C.G."/>
            <person name="Vieira J."/>
            <person name="Lopes T.F."/>
            <person name="Barchuk A.R."/>
            <person name="Hartfelder K."/>
            <person name="Simoes Z.L.P."/>
            <person name="Bitondi M.M.G."/>
            <person name="Pinheiro D.G."/>
        </authorList>
    </citation>
    <scope>NUCLEOTIDE SEQUENCE</scope>
    <source>
        <strain evidence="3">USP_RPSP 00005682</strain>
        <tissue evidence="3">Whole individual</tissue>
    </source>
</reference>
<feature type="signal peptide" evidence="1">
    <location>
        <begin position="1"/>
        <end position="16"/>
    </location>
</feature>
<evidence type="ECO:0000256" key="1">
    <source>
        <dbReference type="SAM" id="SignalP"/>
    </source>
</evidence>
<dbReference type="PANTHER" id="PTHR11005">
    <property type="entry name" value="LYSOSOMAL ACID LIPASE-RELATED"/>
    <property type="match status" value="1"/>
</dbReference>
<dbReference type="GO" id="GO:0006629">
    <property type="term" value="P:lipid metabolic process"/>
    <property type="evidence" value="ECO:0007669"/>
    <property type="project" value="InterPro"/>
</dbReference>
<dbReference type="EMBL" id="WNWW01000305">
    <property type="protein sequence ID" value="KAF3426647.1"/>
    <property type="molecule type" value="Genomic_DNA"/>
</dbReference>
<feature type="chain" id="PRO_5032490208" description="Partial AB-hydrolase lipase domain-containing protein" evidence="1">
    <location>
        <begin position="17"/>
        <end position="137"/>
    </location>
</feature>
<keyword evidence="1" id="KW-0732">Signal</keyword>
<dbReference type="SUPFAM" id="SSF53474">
    <property type="entry name" value="alpha/beta-Hydrolases"/>
    <property type="match status" value="1"/>
</dbReference>
<dbReference type="InterPro" id="IPR006693">
    <property type="entry name" value="AB_hydrolase_lipase"/>
</dbReference>
<accession>A0A833S306</accession>
<name>A0A833S306_9HYME</name>
<feature type="domain" description="Partial AB-hydrolase lipase" evidence="2">
    <location>
        <begin position="54"/>
        <end position="112"/>
    </location>
</feature>
<sequence>MLKRYIFCWVLPVTLGVPLIGQQYETNEISNATFIKVLTPKLSELSLQISYDIKDRAQEAGYVAETYEVITHDRYVLQLDRITGSKKSPPSNNKPAVLLLHGVLDCSATWLLGGPKKGLDSPVVANKVIKIGICLCE</sequence>
<proteinExistence type="predicted"/>
<dbReference type="Pfam" id="PF04083">
    <property type="entry name" value="Abhydro_lipase"/>
    <property type="match status" value="1"/>
</dbReference>
<protein>
    <recommendedName>
        <fullName evidence="2">Partial AB-hydrolase lipase domain-containing protein</fullName>
    </recommendedName>
</protein>
<keyword evidence="4" id="KW-1185">Reference proteome</keyword>
<dbReference type="InterPro" id="IPR029058">
    <property type="entry name" value="AB_hydrolase_fold"/>
</dbReference>